<keyword evidence="2" id="KW-0472">Membrane</keyword>
<organism evidence="3 4">
    <name type="scientific">Halanaerobium congolense</name>
    <dbReference type="NCBI Taxonomy" id="54121"/>
    <lineage>
        <taxon>Bacteria</taxon>
        <taxon>Bacillati</taxon>
        <taxon>Bacillota</taxon>
        <taxon>Clostridia</taxon>
        <taxon>Halanaerobiales</taxon>
        <taxon>Halanaerobiaceae</taxon>
        <taxon>Halanaerobium</taxon>
    </lineage>
</organism>
<keyword evidence="2" id="KW-1133">Transmembrane helix</keyword>
<evidence type="ECO:0000256" key="2">
    <source>
        <dbReference type="SAM" id="Phobius"/>
    </source>
</evidence>
<name>A0A4R8GX10_9FIRM</name>
<comment type="caution">
    <text evidence="3">The sequence shown here is derived from an EMBL/GenBank/DDBJ whole genome shotgun (WGS) entry which is preliminary data.</text>
</comment>
<keyword evidence="2" id="KW-0812">Transmembrane</keyword>
<dbReference type="Pfam" id="PF05016">
    <property type="entry name" value="ParE_toxin"/>
    <property type="match status" value="1"/>
</dbReference>
<evidence type="ECO:0000313" key="3">
    <source>
        <dbReference type="EMBL" id="TDX46803.1"/>
    </source>
</evidence>
<gene>
    <name evidence="3" type="ORF">C7954_1035</name>
</gene>
<sequence>MKLFHIYKQMLVIGNYLVFYVVFENKKIVEIRRILHGKRKYNFLL</sequence>
<keyword evidence="1" id="KW-1277">Toxin-antitoxin system</keyword>
<dbReference type="InterPro" id="IPR007712">
    <property type="entry name" value="RelE/ParE_toxin"/>
</dbReference>
<dbReference type="AlphaFoldDB" id="A0A4R8GX10"/>
<dbReference type="InterPro" id="IPR035093">
    <property type="entry name" value="RelE/ParE_toxin_dom_sf"/>
</dbReference>
<protein>
    <submittedName>
        <fullName evidence="3">ParE-like toxin of type II ParDE toxin-antitoxin system</fullName>
    </submittedName>
</protein>
<dbReference type="EMBL" id="SOEF01000003">
    <property type="protein sequence ID" value="TDX46803.1"/>
    <property type="molecule type" value="Genomic_DNA"/>
</dbReference>
<feature type="transmembrane region" description="Helical" evidence="2">
    <location>
        <begin position="6"/>
        <end position="23"/>
    </location>
</feature>
<dbReference type="Gene3D" id="3.30.2310.20">
    <property type="entry name" value="RelE-like"/>
    <property type="match status" value="1"/>
</dbReference>
<dbReference type="Proteomes" id="UP000295472">
    <property type="component" value="Unassembled WGS sequence"/>
</dbReference>
<evidence type="ECO:0000256" key="1">
    <source>
        <dbReference type="ARBA" id="ARBA00022649"/>
    </source>
</evidence>
<evidence type="ECO:0000313" key="4">
    <source>
        <dbReference type="Proteomes" id="UP000295472"/>
    </source>
</evidence>
<accession>A0A4R8GX10</accession>
<proteinExistence type="predicted"/>
<reference evidence="3 4" key="1">
    <citation type="submission" date="2019-03" db="EMBL/GenBank/DDBJ databases">
        <title>Subsurface microbial communities from deep shales in Ohio and West Virginia, USA.</title>
        <authorList>
            <person name="Wrighton K."/>
        </authorList>
    </citation>
    <scope>NUCLEOTIDE SEQUENCE [LARGE SCALE GENOMIC DNA]</scope>
    <source>
        <strain evidence="3 4">DSMZ 11287</strain>
    </source>
</reference>